<feature type="chain" id="PRO_5017565922" evidence="2">
    <location>
        <begin position="30"/>
        <end position="132"/>
    </location>
</feature>
<dbReference type="RefSeq" id="WP_116207032.1">
    <property type="nucleotide sequence ID" value="NZ_QUNR01000001.1"/>
</dbReference>
<feature type="region of interest" description="Disordered" evidence="1">
    <location>
        <begin position="111"/>
        <end position="132"/>
    </location>
</feature>
<accession>A0A3E0H8Y8</accession>
<protein>
    <submittedName>
        <fullName evidence="3">Uncharacterized protein DUF3106</fullName>
    </submittedName>
</protein>
<dbReference type="InterPro" id="IPR021455">
    <property type="entry name" value="DUF3106"/>
</dbReference>
<comment type="caution">
    <text evidence="3">The sequence shown here is derived from an EMBL/GenBank/DDBJ whole genome shotgun (WGS) entry which is preliminary data.</text>
</comment>
<dbReference type="Pfam" id="PF11304">
    <property type="entry name" value="DUF3106"/>
    <property type="match status" value="1"/>
</dbReference>
<reference evidence="3 4" key="1">
    <citation type="submission" date="2018-08" db="EMBL/GenBank/DDBJ databases">
        <title>Genomic Encyclopedia of Type Strains, Phase IV (KMG-IV): sequencing the most valuable type-strain genomes for metagenomic binning, comparative biology and taxonomic classification.</title>
        <authorList>
            <person name="Goeker M."/>
        </authorList>
    </citation>
    <scope>NUCLEOTIDE SEQUENCE [LARGE SCALE GENOMIC DNA]</scope>
    <source>
        <strain evidence="3 4">DSM 26022</strain>
    </source>
</reference>
<organism evidence="3 4">
    <name type="scientific">Paraperlucidibaca baekdonensis</name>
    <dbReference type="NCBI Taxonomy" id="748120"/>
    <lineage>
        <taxon>Bacteria</taxon>
        <taxon>Pseudomonadati</taxon>
        <taxon>Pseudomonadota</taxon>
        <taxon>Gammaproteobacteria</taxon>
        <taxon>Moraxellales</taxon>
        <taxon>Moraxellaceae</taxon>
        <taxon>Paraperlucidibaca</taxon>
    </lineage>
</organism>
<proteinExistence type="predicted"/>
<feature type="signal peptide" evidence="2">
    <location>
        <begin position="1"/>
        <end position="29"/>
    </location>
</feature>
<dbReference type="EMBL" id="QUNR01000001">
    <property type="protein sequence ID" value="REH39950.1"/>
    <property type="molecule type" value="Genomic_DNA"/>
</dbReference>
<dbReference type="Proteomes" id="UP000256774">
    <property type="component" value="Unassembled WGS sequence"/>
</dbReference>
<keyword evidence="2" id="KW-0732">Signal</keyword>
<dbReference type="AlphaFoldDB" id="A0A3E0H8Y8"/>
<evidence type="ECO:0000313" key="3">
    <source>
        <dbReference type="EMBL" id="REH39950.1"/>
    </source>
</evidence>
<sequence>MTSADLCRGRCASRLLLLSVLALPGAAWANDLSWAALSAEQQVTLADFEGRWDALDESRRAHLLDRAERWRSLPDARRQAIIARWNELKALSPEARQALRQRWNSLSTDERREALSASPAAQDGTLTTSLAN</sequence>
<gene>
    <name evidence="3" type="ORF">DFR26_0145</name>
</gene>
<evidence type="ECO:0000256" key="2">
    <source>
        <dbReference type="SAM" id="SignalP"/>
    </source>
</evidence>
<evidence type="ECO:0000313" key="4">
    <source>
        <dbReference type="Proteomes" id="UP000256774"/>
    </source>
</evidence>
<evidence type="ECO:0000256" key="1">
    <source>
        <dbReference type="SAM" id="MobiDB-lite"/>
    </source>
</evidence>
<keyword evidence="4" id="KW-1185">Reference proteome</keyword>
<name>A0A3E0H8Y8_9GAMM</name>